<sequence length="391" mass="42908">MSVYKAALVRYVSDLPPPFRTLPDALRSSSSPQALLAYSDDARHLPLAATLALIPAVYVLGLVSGNVSWVDRIWTSWPVLCSSSVLAWVVVNDGGNAYGACIPRLVVVLCLQAIWSVRLTCHTARRGLYELNSEDYRYTQVRRLLLPPLFQLIHLLVVAVAQPLLLFSLSLPVAALLQPVSLLPAHGLAIPFSTISWLLPARFNVTPPDTPVLHAGDLVLTLAALLVLAIERASDNAMYAFQSAKHVDMDAAAAAKAASARNSLPQRTPSPVPVPLAFYPGFPTRGLHAYSRHPNFASEQTFWVILGLFAVIGSGAVPEMLAPAFALSILFCASTALTEWITTRKYPVYRTYSRLVGQFLPQETMLKWLWTAVRGTWPTLEREVYGRGTRR</sequence>
<dbReference type="RefSeq" id="XP_028472540.1">
    <property type="nucleotide sequence ID" value="XM_028619044.1"/>
</dbReference>
<dbReference type="OrthoDB" id="201504at2759"/>
<dbReference type="GO" id="GO:0016020">
    <property type="term" value="C:membrane"/>
    <property type="evidence" value="ECO:0007669"/>
    <property type="project" value="TreeGrafter"/>
</dbReference>
<feature type="transmembrane region" description="Helical" evidence="1">
    <location>
        <begin position="212"/>
        <end position="230"/>
    </location>
</feature>
<gene>
    <name evidence="2" type="ORF">EHS24_003356</name>
</gene>
<keyword evidence="1" id="KW-0472">Membrane</keyword>
<protein>
    <recommendedName>
        <fullName evidence="4">Steroid 5-alpha reductase C-terminal domain-containing protein</fullName>
    </recommendedName>
</protein>
<feature type="transmembrane region" description="Helical" evidence="1">
    <location>
        <begin position="301"/>
        <end position="318"/>
    </location>
</feature>
<dbReference type="InterPro" id="IPR010721">
    <property type="entry name" value="UstE-like"/>
</dbReference>
<dbReference type="GeneID" id="39587899"/>
<dbReference type="Gene3D" id="1.20.120.1630">
    <property type="match status" value="1"/>
</dbReference>
<dbReference type="PANTHER" id="PTHR32251">
    <property type="entry name" value="3-OXO-5-ALPHA-STEROID 4-DEHYDROGENASE"/>
    <property type="match status" value="1"/>
</dbReference>
<feature type="transmembrane region" description="Helical" evidence="1">
    <location>
        <begin position="74"/>
        <end position="91"/>
    </location>
</feature>
<name>A0A427XF68_9TREE</name>
<dbReference type="AlphaFoldDB" id="A0A427XF68"/>
<dbReference type="Proteomes" id="UP000279236">
    <property type="component" value="Unassembled WGS sequence"/>
</dbReference>
<organism evidence="2 3">
    <name type="scientific">Apiotrichum porosum</name>
    <dbReference type="NCBI Taxonomy" id="105984"/>
    <lineage>
        <taxon>Eukaryota</taxon>
        <taxon>Fungi</taxon>
        <taxon>Dikarya</taxon>
        <taxon>Basidiomycota</taxon>
        <taxon>Agaricomycotina</taxon>
        <taxon>Tremellomycetes</taxon>
        <taxon>Trichosporonales</taxon>
        <taxon>Trichosporonaceae</taxon>
        <taxon>Apiotrichum</taxon>
    </lineage>
</organism>
<comment type="caution">
    <text evidence="2">The sequence shown here is derived from an EMBL/GenBank/DDBJ whole genome shotgun (WGS) entry which is preliminary data.</text>
</comment>
<feature type="transmembrane region" description="Helical" evidence="1">
    <location>
        <begin position="324"/>
        <end position="342"/>
    </location>
</feature>
<accession>A0A427XF68</accession>
<feature type="transmembrane region" description="Helical" evidence="1">
    <location>
        <begin position="152"/>
        <end position="177"/>
    </location>
</feature>
<dbReference type="PANTHER" id="PTHR32251:SF23">
    <property type="entry name" value="3-OXO-5-ALPHA-STEROID 4-DEHYDROGENASE (DUF1295)"/>
    <property type="match status" value="1"/>
</dbReference>
<proteinExistence type="predicted"/>
<feature type="transmembrane region" description="Helical" evidence="1">
    <location>
        <begin position="97"/>
        <end position="117"/>
    </location>
</feature>
<evidence type="ECO:0000313" key="2">
    <source>
        <dbReference type="EMBL" id="RSH77393.1"/>
    </source>
</evidence>
<keyword evidence="1" id="KW-0812">Transmembrane</keyword>
<keyword evidence="3" id="KW-1185">Reference proteome</keyword>
<evidence type="ECO:0000256" key="1">
    <source>
        <dbReference type="SAM" id="Phobius"/>
    </source>
</evidence>
<dbReference type="Pfam" id="PF06966">
    <property type="entry name" value="DUF1295"/>
    <property type="match status" value="2"/>
</dbReference>
<reference evidence="2 3" key="1">
    <citation type="submission" date="2018-11" db="EMBL/GenBank/DDBJ databases">
        <title>Genome sequence of Apiotrichum porosum DSM 27194.</title>
        <authorList>
            <person name="Aliyu H."/>
            <person name="Gorte O."/>
            <person name="Ochsenreither K."/>
        </authorList>
    </citation>
    <scope>NUCLEOTIDE SEQUENCE [LARGE SCALE GENOMIC DNA]</scope>
    <source>
        <strain evidence="2 3">DSM 27194</strain>
    </source>
</reference>
<keyword evidence="1" id="KW-1133">Transmembrane helix</keyword>
<evidence type="ECO:0008006" key="4">
    <source>
        <dbReference type="Google" id="ProtNLM"/>
    </source>
</evidence>
<feature type="transmembrane region" description="Helical" evidence="1">
    <location>
        <begin position="45"/>
        <end position="67"/>
    </location>
</feature>
<dbReference type="EMBL" id="RSCE01000016">
    <property type="protein sequence ID" value="RSH77393.1"/>
    <property type="molecule type" value="Genomic_DNA"/>
</dbReference>
<evidence type="ECO:0000313" key="3">
    <source>
        <dbReference type="Proteomes" id="UP000279236"/>
    </source>
</evidence>